<feature type="transmembrane region" description="Helical" evidence="8">
    <location>
        <begin position="238"/>
        <end position="263"/>
    </location>
</feature>
<dbReference type="InterPro" id="IPR001898">
    <property type="entry name" value="SLC13A/DASS"/>
</dbReference>
<comment type="subcellular location">
    <subcellularLocation>
        <location evidence="1">Membrane</location>
        <topology evidence="1">Multi-pass membrane protein</topology>
    </subcellularLocation>
</comment>
<keyword evidence="10" id="KW-1185">Reference proteome</keyword>
<feature type="transmembrane region" description="Helical" evidence="8">
    <location>
        <begin position="283"/>
        <end position="307"/>
    </location>
</feature>
<evidence type="ECO:0000256" key="5">
    <source>
        <dbReference type="ARBA" id="ARBA00022989"/>
    </source>
</evidence>
<feature type="region of interest" description="Disordered" evidence="7">
    <location>
        <begin position="205"/>
        <end position="230"/>
    </location>
</feature>
<feature type="transmembrane region" description="Helical" evidence="8">
    <location>
        <begin position="460"/>
        <end position="481"/>
    </location>
</feature>
<feature type="transmembrane region" description="Helical" evidence="8">
    <location>
        <begin position="86"/>
        <end position="103"/>
    </location>
</feature>
<dbReference type="Pfam" id="PF00939">
    <property type="entry name" value="Na_sulph_symp"/>
    <property type="match status" value="1"/>
</dbReference>
<feature type="compositionally biased region" description="Basic and acidic residues" evidence="7">
    <location>
        <begin position="214"/>
        <end position="230"/>
    </location>
</feature>
<evidence type="ECO:0000256" key="3">
    <source>
        <dbReference type="ARBA" id="ARBA00022448"/>
    </source>
</evidence>
<feature type="transmembrane region" description="Helical" evidence="8">
    <location>
        <begin position="488"/>
        <end position="509"/>
    </location>
</feature>
<dbReference type="EMBL" id="JAIWYP010000001">
    <property type="protein sequence ID" value="KAH3889753.1"/>
    <property type="molecule type" value="Genomic_DNA"/>
</dbReference>
<feature type="transmembrane region" description="Helical" evidence="8">
    <location>
        <begin position="12"/>
        <end position="29"/>
    </location>
</feature>
<feature type="transmembrane region" description="Helical" evidence="8">
    <location>
        <begin position="341"/>
        <end position="360"/>
    </location>
</feature>
<evidence type="ECO:0000313" key="10">
    <source>
        <dbReference type="Proteomes" id="UP000828390"/>
    </source>
</evidence>
<evidence type="ECO:0000256" key="6">
    <source>
        <dbReference type="ARBA" id="ARBA00023136"/>
    </source>
</evidence>
<feature type="transmembrane region" description="Helical" evidence="8">
    <location>
        <begin position="422"/>
        <end position="440"/>
    </location>
</feature>
<dbReference type="GO" id="GO:0015141">
    <property type="term" value="F:succinate transmembrane transporter activity"/>
    <property type="evidence" value="ECO:0007669"/>
    <property type="project" value="UniProtKB-ARBA"/>
</dbReference>
<feature type="transmembrane region" description="Helical" evidence="8">
    <location>
        <begin position="380"/>
        <end position="401"/>
    </location>
</feature>
<dbReference type="PANTHER" id="PTHR10283:SF82">
    <property type="entry name" value="SOLUTE CARRIER FAMILY 13 MEMBER 2"/>
    <property type="match status" value="1"/>
</dbReference>
<evidence type="ECO:0000256" key="4">
    <source>
        <dbReference type="ARBA" id="ARBA00022692"/>
    </source>
</evidence>
<dbReference type="OrthoDB" id="6493944at2759"/>
<dbReference type="Proteomes" id="UP000828390">
    <property type="component" value="Unassembled WGS sequence"/>
</dbReference>
<name>A0A9D4S439_DREPO</name>
<accession>A0A9D4S439</accession>
<evidence type="ECO:0000256" key="1">
    <source>
        <dbReference type="ARBA" id="ARBA00004141"/>
    </source>
</evidence>
<comment type="similarity">
    <text evidence="2">Belongs to the SLC13A/DASS transporter (TC 2.A.47) family. NADC subfamily.</text>
</comment>
<evidence type="ECO:0000313" key="9">
    <source>
        <dbReference type="EMBL" id="KAH3889753.1"/>
    </source>
</evidence>
<keyword evidence="6 8" id="KW-0472">Membrane</keyword>
<comment type="caution">
    <text evidence="9">The sequence shown here is derived from an EMBL/GenBank/DDBJ whole genome shotgun (WGS) entry which is preliminary data.</text>
</comment>
<dbReference type="GO" id="GO:0005886">
    <property type="term" value="C:plasma membrane"/>
    <property type="evidence" value="ECO:0007669"/>
    <property type="project" value="TreeGrafter"/>
</dbReference>
<dbReference type="PROSITE" id="PS01271">
    <property type="entry name" value="NA_SULFATE"/>
    <property type="match status" value="1"/>
</dbReference>
<evidence type="ECO:0000256" key="2">
    <source>
        <dbReference type="ARBA" id="ARBA00006772"/>
    </source>
</evidence>
<dbReference type="PANTHER" id="PTHR10283">
    <property type="entry name" value="SOLUTE CARRIER FAMILY 13 MEMBER"/>
    <property type="match status" value="1"/>
</dbReference>
<keyword evidence="3" id="KW-0813">Transport</keyword>
<reference evidence="9" key="1">
    <citation type="journal article" date="2019" name="bioRxiv">
        <title>The Genome of the Zebra Mussel, Dreissena polymorpha: A Resource for Invasive Species Research.</title>
        <authorList>
            <person name="McCartney M.A."/>
            <person name="Auch B."/>
            <person name="Kono T."/>
            <person name="Mallez S."/>
            <person name="Zhang Y."/>
            <person name="Obille A."/>
            <person name="Becker A."/>
            <person name="Abrahante J.E."/>
            <person name="Garbe J."/>
            <person name="Badalamenti J.P."/>
            <person name="Herman A."/>
            <person name="Mangelson H."/>
            <person name="Liachko I."/>
            <person name="Sullivan S."/>
            <person name="Sone E.D."/>
            <person name="Koren S."/>
            <person name="Silverstein K.A.T."/>
            <person name="Beckman K.B."/>
            <person name="Gohl D.M."/>
        </authorList>
    </citation>
    <scope>NUCLEOTIDE SEQUENCE</scope>
    <source>
        <strain evidence="9">Duluth1</strain>
        <tissue evidence="9">Whole animal</tissue>
    </source>
</reference>
<protein>
    <submittedName>
        <fullName evidence="9">Uncharacterized protein</fullName>
    </submittedName>
</protein>
<gene>
    <name evidence="9" type="ORF">DPMN_013815</name>
</gene>
<evidence type="ECO:0000256" key="7">
    <source>
        <dbReference type="SAM" id="MobiDB-lite"/>
    </source>
</evidence>
<dbReference type="AlphaFoldDB" id="A0A9D4S439"/>
<keyword evidence="4 8" id="KW-0812">Transmembrane</keyword>
<organism evidence="9 10">
    <name type="scientific">Dreissena polymorpha</name>
    <name type="common">Zebra mussel</name>
    <name type="synonym">Mytilus polymorpha</name>
    <dbReference type="NCBI Taxonomy" id="45954"/>
    <lineage>
        <taxon>Eukaryota</taxon>
        <taxon>Metazoa</taxon>
        <taxon>Spiralia</taxon>
        <taxon>Lophotrochozoa</taxon>
        <taxon>Mollusca</taxon>
        <taxon>Bivalvia</taxon>
        <taxon>Autobranchia</taxon>
        <taxon>Heteroconchia</taxon>
        <taxon>Euheterodonta</taxon>
        <taxon>Imparidentia</taxon>
        <taxon>Neoheterodontei</taxon>
        <taxon>Myida</taxon>
        <taxon>Dreissenoidea</taxon>
        <taxon>Dreissenidae</taxon>
        <taxon>Dreissena</taxon>
    </lineage>
</organism>
<proteinExistence type="inferred from homology"/>
<feature type="transmembrane region" description="Helical" evidence="8">
    <location>
        <begin position="123"/>
        <end position="141"/>
    </location>
</feature>
<reference evidence="9" key="2">
    <citation type="submission" date="2020-11" db="EMBL/GenBank/DDBJ databases">
        <authorList>
            <person name="McCartney M.A."/>
            <person name="Auch B."/>
            <person name="Kono T."/>
            <person name="Mallez S."/>
            <person name="Becker A."/>
            <person name="Gohl D.M."/>
            <person name="Silverstein K.A.T."/>
            <person name="Koren S."/>
            <person name="Bechman K.B."/>
            <person name="Herman A."/>
            <person name="Abrahante J.E."/>
            <person name="Garbe J."/>
        </authorList>
    </citation>
    <scope>NUCLEOTIDE SEQUENCE</scope>
    <source>
        <strain evidence="9">Duluth1</strain>
        <tissue evidence="9">Whole animal</tissue>
    </source>
</reference>
<sequence length="595" mass="64908">MAILRTLWTLRTVLVIVLTPVLLSPLLVYGSKQGAAGFCLLLMAIYWLTEAFPIAITALLPVLLFPVTGIMTGKQVSATYINDSSMLFVGGLIMAVAIEHWNIHKRIALKILMVIGTEPNRLMLGMMLPAWFLSMWTSNIATSAMMMPIADALLHELQKGECELDANEHDNACASDSNGYGACAERELNKADEPFHASNHLSMTESQVNSELGSDSREVTEPCKEKAPSREHLQMAKALTISIAYSASIGGTTTLTGCASNIILKGMADQIFKEKRLDSGLSFGTWLVIGFPVSLIIFIAMFLWLIFYFRGCSCFTKTGKTSGKLRHFIKQEYISLGPIRFPEVMVISLFLLLVVLWVSRDLGGAGGWGNLFKSDYVTDSAAPTLVAALLFLIPANLLDFLKTKGRPVAVKPLLTWRAVNDKVPWGLFLLFGGGFALAQACKVSGLSESIRDALTVFQELPVWLTSFLVALITSMITEVVTNTATCTLVLPIISQLALGIGVNPLYLMIPTAVATSYAFMLPVATPPNAMVYSMGYFSISEMMRCGFILNLVSVLVLTLGVNTWGAQYFRLAHLPAEFITTTTTTTGYVSTMSDF</sequence>
<evidence type="ECO:0000256" key="8">
    <source>
        <dbReference type="SAM" id="Phobius"/>
    </source>
</evidence>
<keyword evidence="5 8" id="KW-1133">Transmembrane helix</keyword>
<feature type="transmembrane region" description="Helical" evidence="8">
    <location>
        <begin position="35"/>
        <end position="65"/>
    </location>
</feature>
<dbReference type="InterPro" id="IPR031312">
    <property type="entry name" value="Na/sul_symport_CS"/>
</dbReference>
<dbReference type="CDD" id="cd01115">
    <property type="entry name" value="SLC13_permease"/>
    <property type="match status" value="1"/>
</dbReference>
<feature type="transmembrane region" description="Helical" evidence="8">
    <location>
        <begin position="515"/>
        <end position="535"/>
    </location>
</feature>
<feature type="transmembrane region" description="Helical" evidence="8">
    <location>
        <begin position="547"/>
        <end position="565"/>
    </location>
</feature>